<name>A0AAJ0CPF3_9HYPO</name>
<feature type="compositionally biased region" description="Low complexity" evidence="6">
    <location>
        <begin position="199"/>
        <end position="212"/>
    </location>
</feature>
<evidence type="ECO:0000256" key="1">
    <source>
        <dbReference type="ARBA" id="ARBA00022723"/>
    </source>
</evidence>
<dbReference type="GO" id="GO:0008270">
    <property type="term" value="F:zinc ion binding"/>
    <property type="evidence" value="ECO:0007669"/>
    <property type="project" value="UniProtKB-KW"/>
</dbReference>
<feature type="compositionally biased region" description="Low complexity" evidence="6">
    <location>
        <begin position="300"/>
        <end position="323"/>
    </location>
</feature>
<dbReference type="PANTHER" id="PTHR21099:SF2">
    <property type="entry name" value="SI:CH211-113E8.11"/>
    <property type="match status" value="1"/>
</dbReference>
<protein>
    <recommendedName>
        <fullName evidence="7">C3H1-type domain-containing protein</fullName>
    </recommendedName>
</protein>
<keyword evidence="5" id="KW-0175">Coiled coil</keyword>
<evidence type="ECO:0000256" key="2">
    <source>
        <dbReference type="ARBA" id="ARBA00022771"/>
    </source>
</evidence>
<feature type="compositionally biased region" description="Polar residues" evidence="6">
    <location>
        <begin position="391"/>
        <end position="404"/>
    </location>
</feature>
<evidence type="ECO:0000256" key="6">
    <source>
        <dbReference type="SAM" id="MobiDB-lite"/>
    </source>
</evidence>
<feature type="compositionally biased region" description="Low complexity" evidence="6">
    <location>
        <begin position="370"/>
        <end position="383"/>
    </location>
</feature>
<evidence type="ECO:0000313" key="8">
    <source>
        <dbReference type="EMBL" id="KAK2595563.1"/>
    </source>
</evidence>
<feature type="domain" description="C3H1-type" evidence="7">
    <location>
        <begin position="1"/>
        <end position="25"/>
    </location>
</feature>
<reference evidence="8" key="1">
    <citation type="submission" date="2023-06" db="EMBL/GenBank/DDBJ databases">
        <title>Conoideocrella luteorostrata (Hypocreales: Clavicipitaceae), a potential biocontrol fungus for elongate hemlock scale in United States Christmas tree production areas.</title>
        <authorList>
            <person name="Barrett H."/>
            <person name="Lovett B."/>
            <person name="Macias A.M."/>
            <person name="Stajich J.E."/>
            <person name="Kasson M.T."/>
        </authorList>
    </citation>
    <scope>NUCLEOTIDE SEQUENCE</scope>
    <source>
        <strain evidence="8">ARSEF 14590</strain>
    </source>
</reference>
<keyword evidence="2 4" id="KW-0863">Zinc-finger</keyword>
<feature type="compositionally biased region" description="Low complexity" evidence="6">
    <location>
        <begin position="465"/>
        <end position="492"/>
    </location>
</feature>
<dbReference type="EMBL" id="JASWJB010000128">
    <property type="protein sequence ID" value="KAK2595563.1"/>
    <property type="molecule type" value="Genomic_DNA"/>
</dbReference>
<feature type="compositionally biased region" description="Polar residues" evidence="6">
    <location>
        <begin position="241"/>
        <end position="291"/>
    </location>
</feature>
<feature type="coiled-coil region" evidence="5">
    <location>
        <begin position="115"/>
        <end position="142"/>
    </location>
</feature>
<keyword evidence="9" id="KW-1185">Reference proteome</keyword>
<dbReference type="InterPro" id="IPR036855">
    <property type="entry name" value="Znf_CCCH_sf"/>
</dbReference>
<feature type="zinc finger region" description="C3H1-type" evidence="4">
    <location>
        <begin position="1"/>
        <end position="25"/>
    </location>
</feature>
<evidence type="ECO:0000259" key="7">
    <source>
        <dbReference type="PROSITE" id="PS50103"/>
    </source>
</evidence>
<feature type="region of interest" description="Disordered" evidence="6">
    <location>
        <begin position="199"/>
        <end position="323"/>
    </location>
</feature>
<comment type="caution">
    <text evidence="8">The sequence shown here is derived from an EMBL/GenBank/DDBJ whole genome shotgun (WGS) entry which is preliminary data.</text>
</comment>
<dbReference type="InterPro" id="IPR000571">
    <property type="entry name" value="Znf_CCCH"/>
</dbReference>
<dbReference type="Pfam" id="PF18044">
    <property type="entry name" value="zf-CCCH_4"/>
    <property type="match status" value="1"/>
</dbReference>
<dbReference type="PANTHER" id="PTHR21099">
    <property type="entry name" value="RAD201"/>
    <property type="match status" value="1"/>
</dbReference>
<dbReference type="InterPro" id="IPR041367">
    <property type="entry name" value="Znf-CCCH_4"/>
</dbReference>
<evidence type="ECO:0000256" key="4">
    <source>
        <dbReference type="PROSITE-ProRule" id="PRU00723"/>
    </source>
</evidence>
<feature type="region of interest" description="Disordered" evidence="6">
    <location>
        <begin position="370"/>
        <end position="494"/>
    </location>
</feature>
<dbReference type="SUPFAM" id="SSF90229">
    <property type="entry name" value="CCCH zinc finger"/>
    <property type="match status" value="1"/>
</dbReference>
<keyword evidence="1 4" id="KW-0479">Metal-binding</keyword>
<dbReference type="AlphaFoldDB" id="A0AAJ0CPF3"/>
<evidence type="ECO:0000256" key="3">
    <source>
        <dbReference type="ARBA" id="ARBA00022833"/>
    </source>
</evidence>
<organism evidence="8 9">
    <name type="scientific">Conoideocrella luteorostrata</name>
    <dbReference type="NCBI Taxonomy" id="1105319"/>
    <lineage>
        <taxon>Eukaryota</taxon>
        <taxon>Fungi</taxon>
        <taxon>Dikarya</taxon>
        <taxon>Ascomycota</taxon>
        <taxon>Pezizomycotina</taxon>
        <taxon>Sordariomycetes</taxon>
        <taxon>Hypocreomycetidae</taxon>
        <taxon>Hypocreales</taxon>
        <taxon>Clavicipitaceae</taxon>
        <taxon>Conoideocrella</taxon>
    </lineage>
</organism>
<dbReference type="GO" id="GO:0005634">
    <property type="term" value="C:nucleus"/>
    <property type="evidence" value="ECO:0007669"/>
    <property type="project" value="TreeGrafter"/>
</dbReference>
<dbReference type="SMART" id="SM00356">
    <property type="entry name" value="ZnF_C3H1"/>
    <property type="match status" value="1"/>
</dbReference>
<dbReference type="Gene3D" id="4.10.1000.10">
    <property type="entry name" value="Zinc finger, CCCH-type"/>
    <property type="match status" value="1"/>
</dbReference>
<evidence type="ECO:0000256" key="5">
    <source>
        <dbReference type="SAM" id="Coils"/>
    </source>
</evidence>
<sequence>MALCKFYQQGNCKFGSACRFEHPGAANNRGQPQNRFGVLTSAGGGGSGSGGLQDALGRYNITTETIEKDLTNEAPQWILSAYAPGRNAPEQLFGGFPREQSFEEMRMHYLTAKASGNEQRALNEAQEIYQNAQQQMQTAVRNVQDAARFIVEAENKHPNRIDVCRDGTHGAPFGEFLVGKRPVSIAQPEQQANPFNTAISTTTTSSFGGTATQPTPSAFGQPTALGQRPNPFGTPAFGQPAQPSSGFSQPSQTPSAFGQTSAQPQASAFGQPSQLGGSAFGQTAPTTSAFGQASALGAKPNPFGAPAFGQPAQPANSAASSGSAFGQVGQMGGVKPNPFAAGAGTGAGATGNNSSPFGAINNNNVSAPAANPFASSNSTPNNPTAHPFASNPLNQSNNTSQPSPFGQPGEAAKPNPFAAANTSKPQQSSNPFAQNSQNQTNDSFGANKTPNPFGQAAPQQQNPFASGGQPQQTAPPTSAPAGGGNPYAPGSAKQHPALESYANKNMNGTLASFKGKPVTYKGNLPGIRAFDGTWTRIWFPGGPPAYYKDTELLPDQYDEKSRNQWATFAQTGAFADGMMPELPPPRECTLWDF</sequence>
<proteinExistence type="predicted"/>
<accession>A0AAJ0CPF3</accession>
<dbReference type="Proteomes" id="UP001251528">
    <property type="component" value="Unassembled WGS sequence"/>
</dbReference>
<feature type="compositionally biased region" description="Polar residues" evidence="6">
    <location>
        <begin position="420"/>
        <end position="464"/>
    </location>
</feature>
<dbReference type="PROSITE" id="PS50103">
    <property type="entry name" value="ZF_C3H1"/>
    <property type="match status" value="1"/>
</dbReference>
<dbReference type="CDD" id="cd23954">
    <property type="entry name" value="AMO1_CTD"/>
    <property type="match status" value="1"/>
</dbReference>
<evidence type="ECO:0000313" key="9">
    <source>
        <dbReference type="Proteomes" id="UP001251528"/>
    </source>
</evidence>
<keyword evidence="3 4" id="KW-0862">Zinc</keyword>
<gene>
    <name evidence="8" type="ORF">QQS21_006737</name>
</gene>